<organism evidence="2">
    <name type="scientific">freshwater metagenome</name>
    <dbReference type="NCBI Taxonomy" id="449393"/>
    <lineage>
        <taxon>unclassified sequences</taxon>
        <taxon>metagenomes</taxon>
        <taxon>ecological metagenomes</taxon>
    </lineage>
</organism>
<feature type="region of interest" description="Disordered" evidence="1">
    <location>
        <begin position="1"/>
        <end position="21"/>
    </location>
</feature>
<feature type="compositionally biased region" description="Polar residues" evidence="1">
    <location>
        <begin position="12"/>
        <end position="21"/>
    </location>
</feature>
<dbReference type="EMBL" id="CAEZTT010000160">
    <property type="protein sequence ID" value="CAB4584106.1"/>
    <property type="molecule type" value="Genomic_DNA"/>
</dbReference>
<reference evidence="2" key="1">
    <citation type="submission" date="2020-05" db="EMBL/GenBank/DDBJ databases">
        <authorList>
            <person name="Chiriac C."/>
            <person name="Salcher M."/>
            <person name="Ghai R."/>
            <person name="Kavagutti S V."/>
        </authorList>
    </citation>
    <scope>NUCLEOTIDE SEQUENCE</scope>
</reference>
<dbReference type="AlphaFoldDB" id="A0A6J6F6C0"/>
<proteinExistence type="predicted"/>
<evidence type="ECO:0000256" key="1">
    <source>
        <dbReference type="SAM" id="MobiDB-lite"/>
    </source>
</evidence>
<evidence type="ECO:0000313" key="2">
    <source>
        <dbReference type="EMBL" id="CAB4584106.1"/>
    </source>
</evidence>
<name>A0A6J6F6C0_9ZZZZ</name>
<gene>
    <name evidence="2" type="ORF">UFOPK1726_01112</name>
</gene>
<protein>
    <submittedName>
        <fullName evidence="2">Unannotated protein</fullName>
    </submittedName>
</protein>
<sequence>MTDLGAHIEGTPSPSHLRNNSNKYYVSNHRKFRHKDQLLALSRISGNPYILVPVYYHESALPSKKMRENPELHYDTLLEACYDTQPQASEKMKVGETPTQAAQRCALQEIGLASLEGSFRLLLKVETNGCKLYYFHLDISKCYRKEQDPFLYYTCLDECKKLDHAEDSYTDRVCLYITADLSLPEHREIIAERHRVREEDSLENIHDAGHVIFLLKKKKLARIVHQLQDEYYRIKDTPAIKSGFKIDLEYLNLAP</sequence>
<accession>A0A6J6F6C0</accession>